<keyword evidence="2 5" id="KW-0645">Protease</keyword>
<gene>
    <name evidence="7" type="ORF">FE263_05990</name>
</gene>
<evidence type="ECO:0000259" key="6">
    <source>
        <dbReference type="PROSITE" id="PS50203"/>
    </source>
</evidence>
<feature type="active site" evidence="5">
    <location>
        <position position="248"/>
    </location>
</feature>
<dbReference type="InterPro" id="IPR022684">
    <property type="entry name" value="Calpain_cysteine_protease"/>
</dbReference>
<sequence length="276" mass="28458">MTNSNSLQDDTGFGLFGPPAITPPDVFAAAAISPIASKAAAMVQTLYVTEPGTGAPVSVADINQDQLGDCYLLSSIGEIALLKPSFISGSIHLNGSGTEAVTLYRPTQSYSHGIYTTGFNAVTETVANNFPTNSVNSGATQDVVGNQKEIWPQVLENAYASLNGGYNAIGNGGSPVVAMEELTGHAASAMSPASLTLASLQSDVSAGDLIVMDTLNRNGLSNGLYGDHAYMFDGVKGTGTAATLTLLNPWGIDQPTPILLSQLSKSFAEVDLGHLT</sequence>
<feature type="active site" evidence="5">
    <location>
        <position position="228"/>
    </location>
</feature>
<dbReference type="GO" id="GO:0006508">
    <property type="term" value="P:proteolysis"/>
    <property type="evidence" value="ECO:0007669"/>
    <property type="project" value="UniProtKB-KW"/>
</dbReference>
<dbReference type="Pfam" id="PF00648">
    <property type="entry name" value="Peptidase_C2"/>
    <property type="match status" value="1"/>
</dbReference>
<name>A0A5R9JC88_9PROT</name>
<keyword evidence="3 5" id="KW-0378">Hydrolase</keyword>
<comment type="caution">
    <text evidence="7">The sequence shown here is derived from an EMBL/GenBank/DDBJ whole genome shotgun (WGS) entry which is preliminary data.</text>
</comment>
<dbReference type="GO" id="GO:0004198">
    <property type="term" value="F:calcium-dependent cysteine-type endopeptidase activity"/>
    <property type="evidence" value="ECO:0007669"/>
    <property type="project" value="InterPro"/>
</dbReference>
<dbReference type="PANTHER" id="PTHR10183:SF379">
    <property type="entry name" value="CALPAIN-5"/>
    <property type="match status" value="1"/>
</dbReference>
<evidence type="ECO:0000256" key="3">
    <source>
        <dbReference type="ARBA" id="ARBA00022801"/>
    </source>
</evidence>
<reference evidence="7 8" key="1">
    <citation type="submission" date="2019-05" db="EMBL/GenBank/DDBJ databases">
        <authorList>
            <person name="Pankratov T."/>
            <person name="Grouzdev D."/>
        </authorList>
    </citation>
    <scope>NUCLEOTIDE SEQUENCE [LARGE SCALE GENOMIC DNA]</scope>
    <source>
        <strain evidence="7 8">KEBCLARHB70R</strain>
    </source>
</reference>
<dbReference type="EMBL" id="VCDI01000002">
    <property type="protein sequence ID" value="TLU72996.1"/>
    <property type="molecule type" value="Genomic_DNA"/>
</dbReference>
<organism evidence="7 8">
    <name type="scientific">Lichenicoccus roseus</name>
    <dbReference type="NCBI Taxonomy" id="2683649"/>
    <lineage>
        <taxon>Bacteria</taxon>
        <taxon>Pseudomonadati</taxon>
        <taxon>Pseudomonadota</taxon>
        <taxon>Alphaproteobacteria</taxon>
        <taxon>Acetobacterales</taxon>
        <taxon>Acetobacteraceae</taxon>
        <taxon>Lichenicoccus</taxon>
    </lineage>
</organism>
<comment type="similarity">
    <text evidence="1">Belongs to the peptidase C2 family.</text>
</comment>
<evidence type="ECO:0000313" key="8">
    <source>
        <dbReference type="Proteomes" id="UP000305654"/>
    </source>
</evidence>
<evidence type="ECO:0000256" key="2">
    <source>
        <dbReference type="ARBA" id="ARBA00022670"/>
    </source>
</evidence>
<dbReference type="InterPro" id="IPR038765">
    <property type="entry name" value="Papain-like_cys_pep_sf"/>
</dbReference>
<dbReference type="SUPFAM" id="SSF54001">
    <property type="entry name" value="Cysteine proteinases"/>
    <property type="match status" value="1"/>
</dbReference>
<dbReference type="InterPro" id="IPR001300">
    <property type="entry name" value="Peptidase_C2_calpain_cat"/>
</dbReference>
<keyword evidence="4 5" id="KW-0788">Thiol protease</keyword>
<dbReference type="OrthoDB" id="7325981at2"/>
<keyword evidence="8" id="KW-1185">Reference proteome</keyword>
<evidence type="ECO:0000256" key="4">
    <source>
        <dbReference type="ARBA" id="ARBA00022807"/>
    </source>
</evidence>
<dbReference type="PROSITE" id="PS50203">
    <property type="entry name" value="CALPAIN_CAT"/>
    <property type="match status" value="1"/>
</dbReference>
<feature type="domain" description="Calpain catalytic" evidence="6">
    <location>
        <begin position="61"/>
        <end position="251"/>
    </location>
</feature>
<accession>A0A5R9JC88</accession>
<feature type="active site" evidence="5">
    <location>
        <position position="70"/>
    </location>
</feature>
<dbReference type="Proteomes" id="UP000305654">
    <property type="component" value="Unassembled WGS sequence"/>
</dbReference>
<proteinExistence type="inferred from homology"/>
<protein>
    <recommendedName>
        <fullName evidence="6">Calpain catalytic domain-containing protein</fullName>
    </recommendedName>
</protein>
<evidence type="ECO:0000256" key="1">
    <source>
        <dbReference type="ARBA" id="ARBA00007623"/>
    </source>
</evidence>
<evidence type="ECO:0000256" key="5">
    <source>
        <dbReference type="PROSITE-ProRule" id="PRU00239"/>
    </source>
</evidence>
<dbReference type="AlphaFoldDB" id="A0A5R9JC88"/>
<dbReference type="RefSeq" id="WP_138325070.1">
    <property type="nucleotide sequence ID" value="NZ_VCDI01000002.1"/>
</dbReference>
<dbReference type="PANTHER" id="PTHR10183">
    <property type="entry name" value="CALPAIN"/>
    <property type="match status" value="1"/>
</dbReference>
<evidence type="ECO:0000313" key="7">
    <source>
        <dbReference type="EMBL" id="TLU72996.1"/>
    </source>
</evidence>